<keyword evidence="3" id="KW-0808">Transferase</keyword>
<proteinExistence type="predicted"/>
<dbReference type="STRING" id="670155.SAMN04488001_0180"/>
<feature type="domain" description="Formyl transferase N-terminal" evidence="1">
    <location>
        <begin position="51"/>
        <end position="171"/>
    </location>
</feature>
<evidence type="ECO:0000259" key="2">
    <source>
        <dbReference type="Pfam" id="PF02911"/>
    </source>
</evidence>
<dbReference type="Pfam" id="PF02911">
    <property type="entry name" value="Formyl_trans_C"/>
    <property type="match status" value="1"/>
</dbReference>
<dbReference type="Pfam" id="PF00551">
    <property type="entry name" value="Formyl_trans_N"/>
    <property type="match status" value="1"/>
</dbReference>
<reference evidence="4" key="1">
    <citation type="submission" date="2016-10" db="EMBL/GenBank/DDBJ databases">
        <authorList>
            <person name="Varghese N."/>
            <person name="Submissions S."/>
        </authorList>
    </citation>
    <scope>NUCLEOTIDE SEQUENCE [LARGE SCALE GENOMIC DNA]</scope>
    <source>
        <strain evidence="4">DSM 26922</strain>
    </source>
</reference>
<dbReference type="OrthoDB" id="5355061at2"/>
<dbReference type="EMBL" id="FNOI01000011">
    <property type="protein sequence ID" value="SDX67500.1"/>
    <property type="molecule type" value="Genomic_DNA"/>
</dbReference>
<dbReference type="InterPro" id="IPR036477">
    <property type="entry name" value="Formyl_transf_N_sf"/>
</dbReference>
<dbReference type="SUPFAM" id="SSF53328">
    <property type="entry name" value="Formyltransferase"/>
    <property type="match status" value="1"/>
</dbReference>
<dbReference type="AlphaFoldDB" id="A0A1H3DMC8"/>
<dbReference type="RefSeq" id="WP_089949148.1">
    <property type="nucleotide sequence ID" value="NZ_FNOI01000011.1"/>
</dbReference>
<dbReference type="Gene3D" id="3.40.50.12230">
    <property type="match status" value="1"/>
</dbReference>
<dbReference type="Proteomes" id="UP000199441">
    <property type="component" value="Unassembled WGS sequence"/>
</dbReference>
<dbReference type="GO" id="GO:0005829">
    <property type="term" value="C:cytosol"/>
    <property type="evidence" value="ECO:0007669"/>
    <property type="project" value="TreeGrafter"/>
</dbReference>
<evidence type="ECO:0000259" key="1">
    <source>
        <dbReference type="Pfam" id="PF00551"/>
    </source>
</evidence>
<dbReference type="InterPro" id="IPR002376">
    <property type="entry name" value="Formyl_transf_N"/>
</dbReference>
<gene>
    <name evidence="3" type="ORF">SAMN04488001_0180</name>
</gene>
<dbReference type="GO" id="GO:0004479">
    <property type="term" value="F:methionyl-tRNA formyltransferase activity"/>
    <property type="evidence" value="ECO:0007669"/>
    <property type="project" value="TreeGrafter"/>
</dbReference>
<evidence type="ECO:0000313" key="3">
    <source>
        <dbReference type="EMBL" id="SDX67500.1"/>
    </source>
</evidence>
<name>A0A1H3DMC8_9RHOB</name>
<organism evidence="3 4">
    <name type="scientific">Litoreibacter albidus</name>
    <dbReference type="NCBI Taxonomy" id="670155"/>
    <lineage>
        <taxon>Bacteria</taxon>
        <taxon>Pseudomonadati</taxon>
        <taxon>Pseudomonadota</taxon>
        <taxon>Alphaproteobacteria</taxon>
        <taxon>Rhodobacterales</taxon>
        <taxon>Roseobacteraceae</taxon>
        <taxon>Litoreibacter</taxon>
    </lineage>
</organism>
<dbReference type="PANTHER" id="PTHR11138:SF5">
    <property type="entry name" value="METHIONYL-TRNA FORMYLTRANSFERASE, MITOCHONDRIAL"/>
    <property type="match status" value="1"/>
</dbReference>
<protein>
    <submittedName>
        <fullName evidence="3">Methionyl-tRNA formyltransferase</fullName>
    </submittedName>
</protein>
<feature type="domain" description="Formyl transferase C-terminal" evidence="2">
    <location>
        <begin position="208"/>
        <end position="287"/>
    </location>
</feature>
<keyword evidence="4" id="KW-1185">Reference proteome</keyword>
<dbReference type="SUPFAM" id="SSF50486">
    <property type="entry name" value="FMT C-terminal domain-like"/>
    <property type="match status" value="1"/>
</dbReference>
<dbReference type="InterPro" id="IPR011034">
    <property type="entry name" value="Formyl_transferase-like_C_sf"/>
</dbReference>
<dbReference type="InterPro" id="IPR005793">
    <property type="entry name" value="Formyl_trans_C"/>
</dbReference>
<evidence type="ECO:0000313" key="4">
    <source>
        <dbReference type="Proteomes" id="UP000199441"/>
    </source>
</evidence>
<dbReference type="PANTHER" id="PTHR11138">
    <property type="entry name" value="METHIONYL-TRNA FORMYLTRANSFERASE"/>
    <property type="match status" value="1"/>
</dbReference>
<sequence length="328" mass="36363">MMKPKIICLGMNEESEKAIAALVDVGADIAAIAGLPKKDAANVSDFVDHADIASRLGIAFLPVSDINAHETLEAFRTIGAEMLFVLGWSQLLSAEAIKVFSCGVVGSHPSELPYGRGRAPIPWTILEDRRRSAVTLFRMTNGVDDGVILKQTKFDIPVRPTARILYDLVAETLAHSFAELYCDFVEGQVTEVDQDIESASWRAKRVLADGWIDFRSEAEVIDRLVRAVSPPFPGAYSYLDGERAVFHSARLASGSDLRRKGMPGQVLARRQGMVLVQTGDVPLWLSEPILPVDRPVRLRLGDRFGFRIEDELHALRKRVKMIEQRISQ</sequence>
<accession>A0A1H3DMC8</accession>